<dbReference type="Proteomes" id="UP000186705">
    <property type="component" value="Unassembled WGS sequence"/>
</dbReference>
<proteinExistence type="predicted"/>
<comment type="caution">
    <text evidence="2">The sequence shown here is derived from an EMBL/GenBank/DDBJ whole genome shotgun (WGS) entry which is preliminary data.</text>
</comment>
<feature type="domain" description="Endonuclease/exonuclease/phosphatase" evidence="1">
    <location>
        <begin position="4"/>
        <end position="263"/>
    </location>
</feature>
<protein>
    <recommendedName>
        <fullName evidence="1">Endonuclease/exonuclease/phosphatase domain-containing protein</fullName>
    </recommendedName>
</protein>
<dbReference type="InterPro" id="IPR051916">
    <property type="entry name" value="GPI-anchor_lipid_remodeler"/>
</dbReference>
<accession>A0A1U7NMC2</accession>
<evidence type="ECO:0000313" key="3">
    <source>
        <dbReference type="Proteomes" id="UP000186705"/>
    </source>
</evidence>
<evidence type="ECO:0000313" key="2">
    <source>
        <dbReference type="EMBL" id="OLU46317.1"/>
    </source>
</evidence>
<dbReference type="GeneID" id="78275618"/>
<sequence length="272" mass="31207">MKILTFNTHSLEEANMPQKQKQFVQALKQLDPDIVALQEVNQTNTSPIVSHTPSTIQIIHKTIPLREDNHVLALDTLLKKEGLSYEIVWSPVKLGYGKYDEGLAFLSKKPIQNIETILLSKQDNYSDFRTRKALKIQTEDGVFVNVHMGWWNDELEPFQDQFIRLDQSIHQEDPLYLMGDFNAEASIPNEGYAQVVKSGYSDLYTLAQQKDDGISVDHVIDGWRNNQNISGMRIDYIFSNKKRNVPWIRTAFRGQEEPILSDHFGVLACLTD</sequence>
<dbReference type="AlphaFoldDB" id="A0A1U7NMC2"/>
<dbReference type="GO" id="GO:0006506">
    <property type="term" value="P:GPI anchor biosynthetic process"/>
    <property type="evidence" value="ECO:0007669"/>
    <property type="project" value="TreeGrafter"/>
</dbReference>
<dbReference type="PANTHER" id="PTHR14859">
    <property type="entry name" value="CALCOFLUOR WHITE HYPERSENSITIVE PROTEIN PRECURSOR"/>
    <property type="match status" value="1"/>
</dbReference>
<dbReference type="SUPFAM" id="SSF56219">
    <property type="entry name" value="DNase I-like"/>
    <property type="match status" value="1"/>
</dbReference>
<dbReference type="PANTHER" id="PTHR14859:SF0">
    <property type="entry name" value="ENDONUCLEASE_EXONUCLEASE_PHOSPHATASE FAMILY PROTEIN, EXPRESSED"/>
    <property type="match status" value="1"/>
</dbReference>
<dbReference type="InterPro" id="IPR036691">
    <property type="entry name" value="Endo/exonu/phosph_ase_sf"/>
</dbReference>
<keyword evidence="3" id="KW-1185">Reference proteome</keyword>
<evidence type="ECO:0000259" key="1">
    <source>
        <dbReference type="Pfam" id="PF03372"/>
    </source>
</evidence>
<dbReference type="GO" id="GO:0003824">
    <property type="term" value="F:catalytic activity"/>
    <property type="evidence" value="ECO:0007669"/>
    <property type="project" value="InterPro"/>
</dbReference>
<dbReference type="EMBL" id="MPKA01000066">
    <property type="protein sequence ID" value="OLU46317.1"/>
    <property type="molecule type" value="Genomic_DNA"/>
</dbReference>
<gene>
    <name evidence="2" type="ORF">BO225_06630</name>
</gene>
<dbReference type="Pfam" id="PF03372">
    <property type="entry name" value="Exo_endo_phos"/>
    <property type="match status" value="1"/>
</dbReference>
<organism evidence="2 3">
    <name type="scientific">Dubosiella newyorkensis</name>
    <dbReference type="NCBI Taxonomy" id="1862672"/>
    <lineage>
        <taxon>Bacteria</taxon>
        <taxon>Bacillati</taxon>
        <taxon>Bacillota</taxon>
        <taxon>Erysipelotrichia</taxon>
        <taxon>Erysipelotrichales</taxon>
        <taxon>Erysipelotrichaceae</taxon>
        <taxon>Dubosiella</taxon>
    </lineage>
</organism>
<dbReference type="InterPro" id="IPR005135">
    <property type="entry name" value="Endo/exonuclease/phosphatase"/>
</dbReference>
<dbReference type="RefSeq" id="WP_076341487.1">
    <property type="nucleotide sequence ID" value="NZ_CAMSPY010000075.1"/>
</dbReference>
<dbReference type="OrthoDB" id="9812537at2"/>
<name>A0A1U7NMC2_9FIRM</name>
<dbReference type="Gene3D" id="3.60.10.10">
    <property type="entry name" value="Endonuclease/exonuclease/phosphatase"/>
    <property type="match status" value="1"/>
</dbReference>
<dbReference type="CDD" id="cd09079">
    <property type="entry name" value="RgfB-like"/>
    <property type="match status" value="1"/>
</dbReference>
<dbReference type="STRING" id="1862672.BO225_06630"/>
<reference evidence="2 3" key="1">
    <citation type="submission" date="2016-11" db="EMBL/GenBank/DDBJ databases">
        <title>Description of two novel members of the family Erysipelotrichaceae: Ileibacterium lipovorans gen. nov., sp. nov. and Dubosiella newyorkensis, gen. nov., sp. nov.</title>
        <authorList>
            <person name="Cox L.M."/>
            <person name="Sohn J."/>
            <person name="Tyrrell K.L."/>
            <person name="Citron D.M."/>
            <person name="Lawson P.A."/>
            <person name="Patel N.B."/>
            <person name="Iizumi T."/>
            <person name="Perez-Perez G.I."/>
            <person name="Goldstein E.J."/>
            <person name="Blaser M.J."/>
        </authorList>
    </citation>
    <scope>NUCLEOTIDE SEQUENCE [LARGE SCALE GENOMIC DNA]</scope>
    <source>
        <strain evidence="2 3">NYU-BL-A4</strain>
    </source>
</reference>
<dbReference type="GO" id="GO:0016020">
    <property type="term" value="C:membrane"/>
    <property type="evidence" value="ECO:0007669"/>
    <property type="project" value="GOC"/>
</dbReference>